<sequence length="109" mass="12651">MPHLTFRGIDKKALIENSKTLVDELTVLVGCDRTWFTIEHRETEFIFDGNIIPGFTFVDMAWFDRGQEVQDKVAIAITDFCKKFNNGKDTTVVFHLLKENTYYENGAHF</sequence>
<dbReference type="InterPro" id="IPR015017">
    <property type="entry name" value="DUF1904"/>
</dbReference>
<evidence type="ECO:0000313" key="2">
    <source>
        <dbReference type="Proteomes" id="UP000191153"/>
    </source>
</evidence>
<evidence type="ECO:0008006" key="3">
    <source>
        <dbReference type="Google" id="ProtNLM"/>
    </source>
</evidence>
<dbReference type="OrthoDB" id="5587545at2"/>
<accession>A0A1T4KKQ8</accession>
<proteinExistence type="predicted"/>
<dbReference type="RefSeq" id="WP_078693014.1">
    <property type="nucleotide sequence ID" value="NZ_FUWX01000005.1"/>
</dbReference>
<keyword evidence="2" id="KW-1185">Reference proteome</keyword>
<dbReference type="AlphaFoldDB" id="A0A1T4KKQ8"/>
<gene>
    <name evidence="1" type="ORF">SAMN02745174_00477</name>
</gene>
<dbReference type="SUPFAM" id="SSF55331">
    <property type="entry name" value="Tautomerase/MIF"/>
    <property type="match status" value="1"/>
</dbReference>
<protein>
    <recommendedName>
        <fullName evidence="3">DUF1904 domain-containing protein</fullName>
    </recommendedName>
</protein>
<evidence type="ECO:0000313" key="1">
    <source>
        <dbReference type="EMBL" id="SJZ42990.1"/>
    </source>
</evidence>
<dbReference type="Proteomes" id="UP000191153">
    <property type="component" value="Unassembled WGS sequence"/>
</dbReference>
<dbReference type="STRING" id="180163.SAMN02745174_00477"/>
<dbReference type="EMBL" id="FUWX01000005">
    <property type="protein sequence ID" value="SJZ42990.1"/>
    <property type="molecule type" value="Genomic_DNA"/>
</dbReference>
<name>A0A1T4KKQ8_9FUSO</name>
<dbReference type="InterPro" id="IPR014347">
    <property type="entry name" value="Tautomerase/MIF_sf"/>
</dbReference>
<dbReference type="Gene3D" id="3.30.429.10">
    <property type="entry name" value="Macrophage Migration Inhibitory Factor"/>
    <property type="match status" value="1"/>
</dbReference>
<dbReference type="Pfam" id="PF08921">
    <property type="entry name" value="DUF1904"/>
    <property type="match status" value="1"/>
</dbReference>
<reference evidence="1 2" key="1">
    <citation type="submission" date="2017-02" db="EMBL/GenBank/DDBJ databases">
        <authorList>
            <person name="Peterson S.W."/>
        </authorList>
    </citation>
    <scope>NUCLEOTIDE SEQUENCE [LARGE SCALE GENOMIC DNA]</scope>
    <source>
        <strain evidence="1 2">ATCC 700028</strain>
    </source>
</reference>
<organism evidence="1 2">
    <name type="scientific">Cetobacterium ceti</name>
    <dbReference type="NCBI Taxonomy" id="180163"/>
    <lineage>
        <taxon>Bacteria</taxon>
        <taxon>Fusobacteriati</taxon>
        <taxon>Fusobacteriota</taxon>
        <taxon>Fusobacteriia</taxon>
        <taxon>Fusobacteriales</taxon>
        <taxon>Fusobacteriaceae</taxon>
        <taxon>Cetobacterium</taxon>
    </lineage>
</organism>